<proteinExistence type="predicted"/>
<name>A0ABU6UIX4_9FABA</name>
<gene>
    <name evidence="1" type="ORF">PIB30_055335</name>
</gene>
<keyword evidence="2" id="KW-1185">Reference proteome</keyword>
<protein>
    <submittedName>
        <fullName evidence="1">Uncharacterized protein</fullName>
    </submittedName>
</protein>
<dbReference type="Proteomes" id="UP001341840">
    <property type="component" value="Unassembled WGS sequence"/>
</dbReference>
<evidence type="ECO:0000313" key="1">
    <source>
        <dbReference type="EMBL" id="MED6160874.1"/>
    </source>
</evidence>
<reference evidence="1 2" key="1">
    <citation type="journal article" date="2023" name="Plants (Basel)">
        <title>Bridging the Gap: Combining Genomics and Transcriptomics Approaches to Understand Stylosanthes scabra, an Orphan Legume from the Brazilian Caatinga.</title>
        <authorList>
            <person name="Ferreira-Neto J.R.C."/>
            <person name="da Silva M.D."/>
            <person name="Binneck E."/>
            <person name="de Melo N.F."/>
            <person name="da Silva R.H."/>
            <person name="de Melo A.L.T.M."/>
            <person name="Pandolfi V."/>
            <person name="Bustamante F.O."/>
            <person name="Brasileiro-Vidal A.C."/>
            <person name="Benko-Iseppon A.M."/>
        </authorList>
    </citation>
    <scope>NUCLEOTIDE SEQUENCE [LARGE SCALE GENOMIC DNA]</scope>
    <source>
        <tissue evidence="1">Leaves</tissue>
    </source>
</reference>
<organism evidence="1 2">
    <name type="scientific">Stylosanthes scabra</name>
    <dbReference type="NCBI Taxonomy" id="79078"/>
    <lineage>
        <taxon>Eukaryota</taxon>
        <taxon>Viridiplantae</taxon>
        <taxon>Streptophyta</taxon>
        <taxon>Embryophyta</taxon>
        <taxon>Tracheophyta</taxon>
        <taxon>Spermatophyta</taxon>
        <taxon>Magnoliopsida</taxon>
        <taxon>eudicotyledons</taxon>
        <taxon>Gunneridae</taxon>
        <taxon>Pentapetalae</taxon>
        <taxon>rosids</taxon>
        <taxon>fabids</taxon>
        <taxon>Fabales</taxon>
        <taxon>Fabaceae</taxon>
        <taxon>Papilionoideae</taxon>
        <taxon>50 kb inversion clade</taxon>
        <taxon>dalbergioids sensu lato</taxon>
        <taxon>Dalbergieae</taxon>
        <taxon>Pterocarpus clade</taxon>
        <taxon>Stylosanthes</taxon>
    </lineage>
</organism>
<accession>A0ABU6UIX4</accession>
<sequence length="122" mass="14099">MTRSDGVRVDECRNNSILVNRVRGTASRYWGVTFLVSEQFYPYEPEEWNCYAPMRVLNQRKSCQRSCLWQRSVSSSCRNPLVTALVVERSRGLDGLTRNALRVTGSWIAYYNPEPCNRKGTL</sequence>
<comment type="caution">
    <text evidence="1">The sequence shown here is derived from an EMBL/GenBank/DDBJ whole genome shotgun (WGS) entry which is preliminary data.</text>
</comment>
<evidence type="ECO:0000313" key="2">
    <source>
        <dbReference type="Proteomes" id="UP001341840"/>
    </source>
</evidence>
<dbReference type="EMBL" id="JASCZI010121259">
    <property type="protein sequence ID" value="MED6160874.1"/>
    <property type="molecule type" value="Genomic_DNA"/>
</dbReference>